<gene>
    <name evidence="2" type="ORF">BLX24_05455</name>
</gene>
<dbReference type="Pfam" id="PF13692">
    <property type="entry name" value="Glyco_trans_1_4"/>
    <property type="match status" value="1"/>
</dbReference>
<keyword evidence="3" id="KW-1185">Reference proteome</keyword>
<dbReference type="PANTHER" id="PTHR45947:SF3">
    <property type="entry name" value="SULFOQUINOVOSYL TRANSFERASE SQD2"/>
    <property type="match status" value="1"/>
</dbReference>
<dbReference type="InterPro" id="IPR028098">
    <property type="entry name" value="Glyco_trans_4-like_N"/>
</dbReference>
<dbReference type="EMBL" id="MORL01000002">
    <property type="protein sequence ID" value="OIN60278.1"/>
    <property type="molecule type" value="Genomic_DNA"/>
</dbReference>
<evidence type="ECO:0000313" key="2">
    <source>
        <dbReference type="EMBL" id="OIN60278.1"/>
    </source>
</evidence>
<dbReference type="PANTHER" id="PTHR45947">
    <property type="entry name" value="SULFOQUINOVOSYL TRANSFERASE SQD2"/>
    <property type="match status" value="1"/>
</dbReference>
<dbReference type="Proteomes" id="UP000181790">
    <property type="component" value="Unassembled WGS sequence"/>
</dbReference>
<organism evidence="2 3">
    <name type="scientific">Arsenicibacter rosenii</name>
    <dbReference type="NCBI Taxonomy" id="1750698"/>
    <lineage>
        <taxon>Bacteria</taxon>
        <taxon>Pseudomonadati</taxon>
        <taxon>Bacteroidota</taxon>
        <taxon>Cytophagia</taxon>
        <taxon>Cytophagales</taxon>
        <taxon>Spirosomataceae</taxon>
        <taxon>Arsenicibacter</taxon>
    </lineage>
</organism>
<accession>A0A1S2VR61</accession>
<reference evidence="2 3" key="1">
    <citation type="submission" date="2016-10" db="EMBL/GenBank/DDBJ databases">
        <title>Arsenicibacter rosenii gen. nov., sp. nov., an efficient arsenic-methylating bacterium isolated from an arsenic-contaminated paddy soil.</title>
        <authorList>
            <person name="Huang K."/>
        </authorList>
    </citation>
    <scope>NUCLEOTIDE SEQUENCE [LARGE SCALE GENOMIC DNA]</scope>
    <source>
        <strain evidence="2 3">SM-1</strain>
    </source>
</reference>
<feature type="domain" description="Glycosyltransferase subfamily 4-like N-terminal" evidence="1">
    <location>
        <begin position="26"/>
        <end position="168"/>
    </location>
</feature>
<dbReference type="Gene3D" id="3.40.50.2000">
    <property type="entry name" value="Glycogen Phosphorylase B"/>
    <property type="match status" value="2"/>
</dbReference>
<dbReference type="AlphaFoldDB" id="A0A1S2VR61"/>
<dbReference type="InterPro" id="IPR050194">
    <property type="entry name" value="Glycosyltransferase_grp1"/>
</dbReference>
<dbReference type="Pfam" id="PF13579">
    <property type="entry name" value="Glyco_trans_4_4"/>
    <property type="match status" value="1"/>
</dbReference>
<protein>
    <recommendedName>
        <fullName evidence="1">Glycosyltransferase subfamily 4-like N-terminal domain-containing protein</fullName>
    </recommendedName>
</protein>
<comment type="caution">
    <text evidence="2">The sequence shown here is derived from an EMBL/GenBank/DDBJ whole genome shotgun (WGS) entry which is preliminary data.</text>
</comment>
<sequence length="381" mass="42134">MLLAVQLFTAPQSVCFLQGQTAFWHRKQIRLHVVCAAGTDLYRLARQEGFTYSIVPFRRSVHLFWDAWCLLVLIRLFRQLHPDVVHTNTPKASLLGLLAAWLTGVPVRVYEVHGFVFESRSGLKRIFLIGAERLMGSLATHLLFVSHSLAELADRAGIGQTKAVCVPNHGSCNGVDARNRFNPERFPLRHKRSHVPKELVIGYVGRLSAEKGLQVLTDLWQLLRNDPAVSLLVVGPADSTSAADLACIQQLASDPGVYLTGFVADTAPYLARMDVLVSPTRREGFGNVLIEAAAMGIPVVASRVTGVVDAVHDQQTGMLIDPDSVDLFSEAIRTYLTNPVLRQQHGQAGRHRVLCDFVPEDVWEAKYRFYAHSVTSPVLSA</sequence>
<name>A0A1S2VR61_9BACT</name>
<dbReference type="GO" id="GO:0016757">
    <property type="term" value="F:glycosyltransferase activity"/>
    <property type="evidence" value="ECO:0007669"/>
    <property type="project" value="TreeGrafter"/>
</dbReference>
<dbReference type="SUPFAM" id="SSF53756">
    <property type="entry name" value="UDP-Glycosyltransferase/glycogen phosphorylase"/>
    <property type="match status" value="1"/>
</dbReference>
<dbReference type="CDD" id="cd03808">
    <property type="entry name" value="GT4_CapM-like"/>
    <property type="match status" value="1"/>
</dbReference>
<proteinExistence type="predicted"/>
<evidence type="ECO:0000313" key="3">
    <source>
        <dbReference type="Proteomes" id="UP000181790"/>
    </source>
</evidence>
<dbReference type="RefSeq" id="WP_071502072.1">
    <property type="nucleotide sequence ID" value="NZ_MORL01000002.1"/>
</dbReference>
<evidence type="ECO:0000259" key="1">
    <source>
        <dbReference type="Pfam" id="PF13579"/>
    </source>
</evidence>